<feature type="compositionally biased region" description="Polar residues" evidence="1">
    <location>
        <begin position="423"/>
        <end position="437"/>
    </location>
</feature>
<feature type="compositionally biased region" description="Polar residues" evidence="1">
    <location>
        <begin position="381"/>
        <end position="390"/>
    </location>
</feature>
<feature type="compositionally biased region" description="Low complexity" evidence="1">
    <location>
        <begin position="222"/>
        <end position="236"/>
    </location>
</feature>
<feature type="compositionally biased region" description="Low complexity" evidence="1">
    <location>
        <begin position="395"/>
        <end position="409"/>
    </location>
</feature>
<feature type="compositionally biased region" description="Low complexity" evidence="1">
    <location>
        <begin position="277"/>
        <end position="293"/>
    </location>
</feature>
<feature type="region of interest" description="Disordered" evidence="1">
    <location>
        <begin position="1"/>
        <end position="123"/>
    </location>
</feature>
<feature type="compositionally biased region" description="Polar residues" evidence="1">
    <location>
        <begin position="18"/>
        <end position="30"/>
    </location>
</feature>
<feature type="compositionally biased region" description="Low complexity" evidence="1">
    <location>
        <begin position="460"/>
        <end position="476"/>
    </location>
</feature>
<proteinExistence type="predicted"/>
<evidence type="ECO:0000313" key="3">
    <source>
        <dbReference type="Proteomes" id="UP000179807"/>
    </source>
</evidence>
<dbReference type="Proteomes" id="UP000179807">
    <property type="component" value="Unassembled WGS sequence"/>
</dbReference>
<feature type="compositionally biased region" description="Low complexity" evidence="1">
    <location>
        <begin position="332"/>
        <end position="367"/>
    </location>
</feature>
<dbReference type="RefSeq" id="XP_068361097.1">
    <property type="nucleotide sequence ID" value="XM_068492290.1"/>
</dbReference>
<dbReference type="EMBL" id="MLAK01000682">
    <property type="protein sequence ID" value="OHT07961.1"/>
    <property type="molecule type" value="Genomic_DNA"/>
</dbReference>
<organism evidence="2 3">
    <name type="scientific">Tritrichomonas foetus</name>
    <dbReference type="NCBI Taxonomy" id="1144522"/>
    <lineage>
        <taxon>Eukaryota</taxon>
        <taxon>Metamonada</taxon>
        <taxon>Parabasalia</taxon>
        <taxon>Tritrichomonadida</taxon>
        <taxon>Tritrichomonadidae</taxon>
        <taxon>Tritrichomonas</taxon>
    </lineage>
</organism>
<feature type="compositionally biased region" description="Polar residues" evidence="1">
    <location>
        <begin position="57"/>
        <end position="89"/>
    </location>
</feature>
<protein>
    <submittedName>
        <fullName evidence="2">Uncharacterized protein</fullName>
    </submittedName>
</protein>
<feature type="compositionally biased region" description="Low complexity" evidence="1">
    <location>
        <begin position="170"/>
        <end position="185"/>
    </location>
</feature>
<dbReference type="AlphaFoldDB" id="A0A1J4K8Y6"/>
<feature type="compositionally biased region" description="Polar residues" evidence="1">
    <location>
        <begin position="314"/>
        <end position="323"/>
    </location>
</feature>
<feature type="region of interest" description="Disordered" evidence="1">
    <location>
        <begin position="157"/>
        <end position="484"/>
    </location>
</feature>
<feature type="compositionally biased region" description="Polar residues" evidence="1">
    <location>
        <begin position="254"/>
        <end position="276"/>
    </location>
</feature>
<feature type="compositionally biased region" description="Polar residues" evidence="1">
    <location>
        <begin position="209"/>
        <end position="221"/>
    </location>
</feature>
<feature type="region of interest" description="Disordered" evidence="1">
    <location>
        <begin position="129"/>
        <end position="148"/>
    </location>
</feature>
<dbReference type="GeneID" id="94826994"/>
<evidence type="ECO:0000256" key="1">
    <source>
        <dbReference type="SAM" id="MobiDB-lite"/>
    </source>
</evidence>
<gene>
    <name evidence="2" type="ORF">TRFO_05101</name>
</gene>
<accession>A0A1J4K8Y6</accession>
<dbReference type="VEuPathDB" id="TrichDB:TRFO_05101"/>
<sequence>MGEESLLNFDDFNDDVTPKNQTQPQKNSQGGLFGAFDDISFTDNNEKPTEFVFSGDDNANANDLSFNPFGETSFNPTFPNPSASNQGNDNFDEIDNRPKQTPMRLRPSGPRPKFDPNKMKKKKVVANTVPQGDFDPFGTGNASAAFANIQSTEEPKKYVSLAERFGGASQQQQQGSNDQKQQPKQTTSGGGNVFDLLGISGSEDEDDTPQQNIQLNSNSNTQPVKPQPNQQQQIQQKGSHDLFDMLGDDAIVDSSPSANNSTSQAQQGSGNLFESFTTPQQTQPKAQQQQPKQNSANVFDMLDGDVFGGEPKQNETPKQQSNAVFEPFGAVSPNSSNKPKDSSNMFDSFTPSFQPQQQSPQPQQGSGNVFDMLDASPAPPSKQQGNSNDLFESFAAPAQPQKPQQQPQKASRDVFDMLGDFGQPNTAPSQPQQQKSANVFDMLDDFNPPQQPQGSGNAFVSPPVQQPQQQQQGQSGARNVFDFL</sequence>
<reference evidence="2" key="1">
    <citation type="submission" date="2016-10" db="EMBL/GenBank/DDBJ databases">
        <authorList>
            <person name="Benchimol M."/>
            <person name="Almeida L.G."/>
            <person name="Vasconcelos A.T."/>
            <person name="Perreira-Neves A."/>
            <person name="Rosa I.A."/>
            <person name="Tasca T."/>
            <person name="Bogo M.R."/>
            <person name="de Souza W."/>
        </authorList>
    </citation>
    <scope>NUCLEOTIDE SEQUENCE [LARGE SCALE GENOMIC DNA]</scope>
    <source>
        <strain evidence="2">K</strain>
    </source>
</reference>
<evidence type="ECO:0000313" key="2">
    <source>
        <dbReference type="EMBL" id="OHT07961.1"/>
    </source>
</evidence>
<comment type="caution">
    <text evidence="2">The sequence shown here is derived from an EMBL/GenBank/DDBJ whole genome shotgun (WGS) entry which is preliminary data.</text>
</comment>
<keyword evidence="3" id="KW-1185">Reference proteome</keyword>
<name>A0A1J4K8Y6_9EUKA</name>